<keyword evidence="10" id="KW-1185">Reference proteome</keyword>
<dbReference type="KEGG" id="pson:JI735_34050"/>
<dbReference type="AlphaFoldDB" id="A0A974PJ57"/>
<evidence type="ECO:0000256" key="1">
    <source>
        <dbReference type="ARBA" id="ARBA00001947"/>
    </source>
</evidence>
<geneLocation type="plasmid" evidence="9 10">
    <name>unnamed1</name>
</geneLocation>
<keyword evidence="2" id="KW-0479">Metal-binding</keyword>
<evidence type="ECO:0000256" key="3">
    <source>
        <dbReference type="ARBA" id="ARBA00022801"/>
    </source>
</evidence>
<keyword evidence="9" id="KW-0614">Plasmid</keyword>
<evidence type="ECO:0000259" key="8">
    <source>
        <dbReference type="SMART" id="SM00849"/>
    </source>
</evidence>
<keyword evidence="4" id="KW-0862">Zinc</keyword>
<evidence type="ECO:0000256" key="4">
    <source>
        <dbReference type="ARBA" id="ARBA00022833"/>
    </source>
</evidence>
<comment type="function">
    <text evidence="6">Counteracts the endogenous Pycsar antiviral defense system. Phosphodiesterase that enables metal-dependent hydrolysis of host cyclic nucleotide Pycsar defense signals such as cCMP and cUMP.</text>
</comment>
<accession>A0A974PJ57</accession>
<comment type="catalytic activity">
    <reaction evidence="7">
        <text>3',5'-cyclic UMP + H2O = UMP + H(+)</text>
        <dbReference type="Rhea" id="RHEA:70575"/>
        <dbReference type="ChEBI" id="CHEBI:15377"/>
        <dbReference type="ChEBI" id="CHEBI:15378"/>
        <dbReference type="ChEBI" id="CHEBI:57865"/>
        <dbReference type="ChEBI" id="CHEBI:184387"/>
    </reaction>
    <physiologicalReaction direction="left-to-right" evidence="7">
        <dbReference type="Rhea" id="RHEA:70576"/>
    </physiologicalReaction>
</comment>
<dbReference type="EMBL" id="CP068596">
    <property type="protein sequence ID" value="QQZ64670.1"/>
    <property type="molecule type" value="Genomic_DNA"/>
</dbReference>
<keyword evidence="3" id="KW-0378">Hydrolase</keyword>
<evidence type="ECO:0000313" key="10">
    <source>
        <dbReference type="Proteomes" id="UP000595841"/>
    </source>
</evidence>
<evidence type="ECO:0000256" key="6">
    <source>
        <dbReference type="ARBA" id="ARBA00034301"/>
    </source>
</evidence>
<dbReference type="Pfam" id="PF00753">
    <property type="entry name" value="Lactamase_B"/>
    <property type="match status" value="1"/>
</dbReference>
<comment type="catalytic activity">
    <reaction evidence="5">
        <text>3',5'-cyclic CMP + H2O = CMP + H(+)</text>
        <dbReference type="Rhea" id="RHEA:72675"/>
        <dbReference type="ChEBI" id="CHEBI:15377"/>
        <dbReference type="ChEBI" id="CHEBI:15378"/>
        <dbReference type="ChEBI" id="CHEBI:58003"/>
        <dbReference type="ChEBI" id="CHEBI:60377"/>
    </reaction>
    <physiologicalReaction direction="left-to-right" evidence="5">
        <dbReference type="Rhea" id="RHEA:72676"/>
    </physiologicalReaction>
</comment>
<protein>
    <submittedName>
        <fullName evidence="9">MBL fold metallo-hydrolase</fullName>
    </submittedName>
</protein>
<dbReference type="InterPro" id="IPR051453">
    <property type="entry name" value="MBL_Glyoxalase_II"/>
</dbReference>
<organism evidence="9 10">
    <name type="scientific">Paenibacillus sonchi</name>
    <dbReference type="NCBI Taxonomy" id="373687"/>
    <lineage>
        <taxon>Bacteria</taxon>
        <taxon>Bacillati</taxon>
        <taxon>Bacillota</taxon>
        <taxon>Bacilli</taxon>
        <taxon>Bacillales</taxon>
        <taxon>Paenibacillaceae</taxon>
        <taxon>Paenibacillus</taxon>
        <taxon>Paenibacillus sonchi group</taxon>
    </lineage>
</organism>
<dbReference type="SUPFAM" id="SSF56281">
    <property type="entry name" value="Metallo-hydrolase/oxidoreductase"/>
    <property type="match status" value="1"/>
</dbReference>
<dbReference type="CDD" id="cd16275">
    <property type="entry name" value="BaeB-like_MBL-fold"/>
    <property type="match status" value="1"/>
</dbReference>
<evidence type="ECO:0000256" key="2">
    <source>
        <dbReference type="ARBA" id="ARBA00022723"/>
    </source>
</evidence>
<dbReference type="Proteomes" id="UP000595841">
    <property type="component" value="Plasmid unnamed1"/>
</dbReference>
<name>A0A974PJ57_9BACL</name>
<proteinExistence type="predicted"/>
<sequence length="252" mass="29081">MYSLCDGIFVCIRSAFSLILPFSGRGSVDRSCIVYSIRTSYADFINYCYLVEDLQSKMAFIVDPSWEIEKIVRKLEELQVQLRAILLTHSHFDHINLVEPLTDLYNPKVYISQREIDDYQYRCRNVRGLHDLDEIHFGNVRIKCLLTPGHTSGGMCYQVADYLFSGDTLFSEGCGSCFCSGGSADQMFESIQKIRMVVPSDTRVFPGHSYGIAPGQTMRTLLNQNIYFHLTRREDFVRFRMRDNQSSLLHFK</sequence>
<dbReference type="PANTHER" id="PTHR46233:SF3">
    <property type="entry name" value="HYDROXYACYLGLUTATHIONE HYDROLASE GLOC"/>
    <property type="match status" value="1"/>
</dbReference>
<evidence type="ECO:0000313" key="9">
    <source>
        <dbReference type="EMBL" id="QQZ64670.1"/>
    </source>
</evidence>
<dbReference type="InterPro" id="IPR036866">
    <property type="entry name" value="RibonucZ/Hydroxyglut_hydro"/>
</dbReference>
<dbReference type="GO" id="GO:0016787">
    <property type="term" value="F:hydrolase activity"/>
    <property type="evidence" value="ECO:0007669"/>
    <property type="project" value="UniProtKB-KW"/>
</dbReference>
<evidence type="ECO:0000256" key="7">
    <source>
        <dbReference type="ARBA" id="ARBA00048505"/>
    </source>
</evidence>
<dbReference type="SMART" id="SM00849">
    <property type="entry name" value="Lactamase_B"/>
    <property type="match status" value="1"/>
</dbReference>
<gene>
    <name evidence="9" type="ORF">JI735_34050</name>
</gene>
<comment type="cofactor">
    <cofactor evidence="1">
        <name>Zn(2+)</name>
        <dbReference type="ChEBI" id="CHEBI:29105"/>
    </cofactor>
</comment>
<dbReference type="InterPro" id="IPR001279">
    <property type="entry name" value="Metallo-B-lactamas"/>
</dbReference>
<reference evidence="9 10" key="1">
    <citation type="submission" date="2021-01" db="EMBL/GenBank/DDBJ databases">
        <title>Whole genome sequence of Paenibacillus sonchi LMG 24727 for comparative genomics.</title>
        <authorList>
            <person name="Lee G."/>
            <person name="Kim M.-J."/>
            <person name="Lim K."/>
            <person name="Shin J.-H."/>
        </authorList>
    </citation>
    <scope>NUCLEOTIDE SEQUENCE [LARGE SCALE GENOMIC DNA]</scope>
    <source>
        <strain evidence="9 10">LMG 24727</strain>
        <plasmid evidence="9 10">unnamed1</plasmid>
    </source>
</reference>
<evidence type="ECO:0000256" key="5">
    <source>
        <dbReference type="ARBA" id="ARBA00034221"/>
    </source>
</evidence>
<dbReference type="GO" id="GO:0046872">
    <property type="term" value="F:metal ion binding"/>
    <property type="evidence" value="ECO:0007669"/>
    <property type="project" value="UniProtKB-KW"/>
</dbReference>
<feature type="domain" description="Metallo-beta-lactamase" evidence="8">
    <location>
        <begin position="45"/>
        <end position="208"/>
    </location>
</feature>
<dbReference type="PANTHER" id="PTHR46233">
    <property type="entry name" value="HYDROXYACYLGLUTATHIONE HYDROLASE GLOC"/>
    <property type="match status" value="1"/>
</dbReference>
<dbReference type="Gene3D" id="3.60.15.10">
    <property type="entry name" value="Ribonuclease Z/Hydroxyacylglutathione hydrolase-like"/>
    <property type="match status" value="1"/>
</dbReference>